<feature type="binding site" evidence="1">
    <location>
        <position position="68"/>
    </location>
    <ligand>
        <name>Mg(2+)</name>
        <dbReference type="ChEBI" id="CHEBI:18420"/>
        <label>4</label>
    </ligand>
</feature>
<evidence type="ECO:0000256" key="1">
    <source>
        <dbReference type="HAMAP-Rule" id="MF_02128"/>
    </source>
</evidence>
<comment type="function">
    <text evidence="1">Catalyzes the ATP-dependent phosphorylation of thiamine-monophosphate (TMP) to form thiamine-pyrophosphate (TPP), the active form of vitamin B1.</text>
</comment>
<dbReference type="CDD" id="cd02194">
    <property type="entry name" value="ThiL"/>
    <property type="match status" value="1"/>
</dbReference>
<keyword evidence="1" id="KW-0808">Transferase</keyword>
<comment type="caution">
    <text evidence="5">The sequence shown here is derived from an EMBL/GenBank/DDBJ whole genome shotgun (WGS) entry which is preliminary data.</text>
</comment>
<dbReference type="SUPFAM" id="SSF55326">
    <property type="entry name" value="PurM N-terminal domain-like"/>
    <property type="match status" value="1"/>
</dbReference>
<feature type="region of interest" description="Disordered" evidence="2">
    <location>
        <begin position="1"/>
        <end position="24"/>
    </location>
</feature>
<dbReference type="RefSeq" id="WP_141784814.1">
    <property type="nucleotide sequence ID" value="NZ_BAAAIK010000002.1"/>
</dbReference>
<dbReference type="InterPro" id="IPR006283">
    <property type="entry name" value="ThiL-like"/>
</dbReference>
<organism evidence="5 6">
    <name type="scientific">Ornithinicoccus hortensis</name>
    <dbReference type="NCBI Taxonomy" id="82346"/>
    <lineage>
        <taxon>Bacteria</taxon>
        <taxon>Bacillati</taxon>
        <taxon>Actinomycetota</taxon>
        <taxon>Actinomycetes</taxon>
        <taxon>Micrococcales</taxon>
        <taxon>Intrasporangiaceae</taxon>
        <taxon>Ornithinicoccus</taxon>
    </lineage>
</organism>
<feature type="binding site" evidence="1">
    <location>
        <begin position="146"/>
        <end position="147"/>
    </location>
    <ligand>
        <name>ATP</name>
        <dbReference type="ChEBI" id="CHEBI:30616"/>
    </ligand>
</feature>
<dbReference type="GO" id="GO:0005524">
    <property type="term" value="F:ATP binding"/>
    <property type="evidence" value="ECO:0007669"/>
    <property type="project" value="UniProtKB-UniRule"/>
</dbReference>
<dbReference type="Pfam" id="PF00586">
    <property type="entry name" value="AIRS"/>
    <property type="match status" value="1"/>
</dbReference>
<feature type="binding site" evidence="1">
    <location>
        <position position="77"/>
    </location>
    <ligand>
        <name>substrate</name>
    </ligand>
</feature>
<proteinExistence type="inferred from homology"/>
<feature type="binding site" evidence="1">
    <location>
        <position position="239"/>
    </location>
    <ligand>
        <name>ATP</name>
        <dbReference type="ChEBI" id="CHEBI:30616"/>
    </ligand>
</feature>
<feature type="domain" description="PurM-like N-terminal" evidence="3">
    <location>
        <begin position="53"/>
        <end position="164"/>
    </location>
</feature>
<dbReference type="GO" id="GO:0009228">
    <property type="term" value="P:thiamine biosynthetic process"/>
    <property type="evidence" value="ECO:0007669"/>
    <property type="project" value="UniProtKB-KW"/>
</dbReference>
<evidence type="ECO:0000313" key="5">
    <source>
        <dbReference type="EMBL" id="TQL50721.1"/>
    </source>
</evidence>
<reference evidence="5 6" key="1">
    <citation type="submission" date="2019-06" db="EMBL/GenBank/DDBJ databases">
        <title>Sequencing the genomes of 1000 actinobacteria strains.</title>
        <authorList>
            <person name="Klenk H.-P."/>
        </authorList>
    </citation>
    <scope>NUCLEOTIDE SEQUENCE [LARGE SCALE GENOMIC DNA]</scope>
    <source>
        <strain evidence="5 6">DSM 12335</strain>
    </source>
</reference>
<dbReference type="GO" id="GO:0000287">
    <property type="term" value="F:magnesium ion binding"/>
    <property type="evidence" value="ECO:0007669"/>
    <property type="project" value="UniProtKB-UniRule"/>
</dbReference>
<evidence type="ECO:0000259" key="4">
    <source>
        <dbReference type="Pfam" id="PF02769"/>
    </source>
</evidence>
<feature type="binding site" evidence="1">
    <location>
        <position position="237"/>
    </location>
    <ligand>
        <name>Mg(2+)</name>
        <dbReference type="ChEBI" id="CHEBI:18420"/>
        <label>3</label>
    </ligand>
</feature>
<feature type="binding site" evidence="1">
    <location>
        <position position="147"/>
    </location>
    <ligand>
        <name>Mg(2+)</name>
        <dbReference type="ChEBI" id="CHEBI:18420"/>
        <label>1</label>
    </ligand>
</feature>
<feature type="binding site" evidence="1">
    <location>
        <position position="55"/>
    </location>
    <ligand>
        <name>Mg(2+)</name>
        <dbReference type="ChEBI" id="CHEBI:18420"/>
        <label>3</label>
    </ligand>
</feature>
<comment type="caution">
    <text evidence="1">Lacks conserved residue(s) required for the propagation of feature annotation.</text>
</comment>
<dbReference type="EC" id="2.7.4.16" evidence="1"/>
<keyword evidence="1" id="KW-0479">Metal-binding</keyword>
<feature type="binding site" evidence="1">
    <location>
        <position position="99"/>
    </location>
    <ligand>
        <name>Mg(2+)</name>
        <dbReference type="ChEBI" id="CHEBI:18420"/>
        <label>4</label>
    </ligand>
</feature>
<comment type="miscellaneous">
    <text evidence="1">Reaction mechanism of ThiL seems to utilize a direct, inline transfer of the gamma-phosphate of ATP to TMP rather than a phosphorylated enzyme intermediate.</text>
</comment>
<evidence type="ECO:0000256" key="2">
    <source>
        <dbReference type="SAM" id="MobiDB-lite"/>
    </source>
</evidence>
<dbReference type="Proteomes" id="UP000319516">
    <property type="component" value="Unassembled WGS sequence"/>
</dbReference>
<feature type="binding site" evidence="1">
    <location>
        <position position="340"/>
    </location>
    <ligand>
        <name>substrate</name>
    </ligand>
</feature>
<dbReference type="PIRSF" id="PIRSF005303">
    <property type="entry name" value="Thiam_monoph_kin"/>
    <property type="match status" value="1"/>
</dbReference>
<evidence type="ECO:0000259" key="3">
    <source>
        <dbReference type="Pfam" id="PF00586"/>
    </source>
</evidence>
<dbReference type="InterPro" id="IPR010918">
    <property type="entry name" value="PurM-like_C_dom"/>
</dbReference>
<keyword evidence="1" id="KW-0460">Magnesium</keyword>
<keyword evidence="6" id="KW-1185">Reference proteome</keyword>
<accession>A0A542YRM6</accession>
<feature type="compositionally biased region" description="Basic and acidic residues" evidence="2">
    <location>
        <begin position="1"/>
        <end position="11"/>
    </location>
</feature>
<dbReference type="InterPro" id="IPR036921">
    <property type="entry name" value="PurM-like_N_sf"/>
</dbReference>
<dbReference type="Gene3D" id="3.30.1330.10">
    <property type="entry name" value="PurM-like, N-terminal domain"/>
    <property type="match status" value="1"/>
</dbReference>
<dbReference type="HAMAP" id="MF_02128">
    <property type="entry name" value="TMP_kinase"/>
    <property type="match status" value="1"/>
</dbReference>
<comment type="pathway">
    <text evidence="1">Cofactor biosynthesis; thiamine diphosphate biosynthesis; thiamine diphosphate from thiamine phosphate: step 1/1.</text>
</comment>
<feature type="domain" description="PurM-like C-terminal" evidence="4">
    <location>
        <begin position="177"/>
        <end position="300"/>
    </location>
</feature>
<dbReference type="Gene3D" id="3.90.650.10">
    <property type="entry name" value="PurM-like C-terminal domain"/>
    <property type="match status" value="1"/>
</dbReference>
<dbReference type="AlphaFoldDB" id="A0A542YRM6"/>
<comment type="catalytic activity">
    <reaction evidence="1">
        <text>thiamine phosphate + ATP = thiamine diphosphate + ADP</text>
        <dbReference type="Rhea" id="RHEA:15913"/>
        <dbReference type="ChEBI" id="CHEBI:30616"/>
        <dbReference type="ChEBI" id="CHEBI:37575"/>
        <dbReference type="ChEBI" id="CHEBI:58937"/>
        <dbReference type="ChEBI" id="CHEBI:456216"/>
        <dbReference type="EC" id="2.7.4.16"/>
    </reaction>
</comment>
<name>A0A542YRM6_9MICO</name>
<feature type="binding site" evidence="1">
    <location>
        <position position="69"/>
    </location>
    <ligand>
        <name>Mg(2+)</name>
        <dbReference type="ChEBI" id="CHEBI:18420"/>
        <label>1</label>
    </ligand>
</feature>
<dbReference type="InterPro" id="IPR016188">
    <property type="entry name" value="PurM-like_N"/>
</dbReference>
<feature type="binding site" evidence="1">
    <location>
        <position position="70"/>
    </location>
    <ligand>
        <name>Mg(2+)</name>
        <dbReference type="ChEBI" id="CHEBI:18420"/>
        <label>1</label>
    </ligand>
</feature>
<dbReference type="Pfam" id="PF02769">
    <property type="entry name" value="AIRS_C"/>
    <property type="match status" value="1"/>
</dbReference>
<comment type="similarity">
    <text evidence="1">Belongs to the thiamine-monophosphate kinase family.</text>
</comment>
<feature type="binding site" evidence="1">
    <location>
        <position position="289"/>
    </location>
    <ligand>
        <name>substrate</name>
    </ligand>
</feature>
<gene>
    <name evidence="1" type="primary">thiL</name>
    <name evidence="5" type="ORF">FB467_1837</name>
</gene>
<feature type="binding site" evidence="1">
    <location>
        <position position="173"/>
    </location>
    <ligand>
        <name>ATP</name>
        <dbReference type="ChEBI" id="CHEBI:30616"/>
    </ligand>
</feature>
<feature type="binding site" evidence="1">
    <location>
        <position position="99"/>
    </location>
    <ligand>
        <name>Mg(2+)</name>
        <dbReference type="ChEBI" id="CHEBI:18420"/>
        <label>3</label>
    </ligand>
</feature>
<dbReference type="OrthoDB" id="9802811at2"/>
<dbReference type="PANTHER" id="PTHR30270">
    <property type="entry name" value="THIAMINE-MONOPHOSPHATE KINASE"/>
    <property type="match status" value="1"/>
</dbReference>
<dbReference type="PANTHER" id="PTHR30270:SF0">
    <property type="entry name" value="THIAMINE-MONOPHOSPHATE KINASE"/>
    <property type="match status" value="1"/>
</dbReference>
<feature type="binding site" evidence="1">
    <location>
        <position position="240"/>
    </location>
    <ligand>
        <name>Mg(2+)</name>
        <dbReference type="ChEBI" id="CHEBI:18420"/>
        <label>5</label>
    </ligand>
</feature>
<feature type="binding site" evidence="1">
    <location>
        <position position="70"/>
    </location>
    <ligand>
        <name>Mg(2+)</name>
        <dbReference type="ChEBI" id="CHEBI:18420"/>
        <label>2</label>
    </ligand>
</feature>
<keyword evidence="1" id="KW-0547">Nucleotide-binding</keyword>
<dbReference type="UniPathway" id="UPA00060">
    <property type="reaction ID" value="UER00142"/>
</dbReference>
<dbReference type="NCBIfam" id="TIGR01379">
    <property type="entry name" value="thiL"/>
    <property type="match status" value="1"/>
</dbReference>
<dbReference type="GO" id="GO:0009229">
    <property type="term" value="P:thiamine diphosphate biosynthetic process"/>
    <property type="evidence" value="ECO:0007669"/>
    <property type="project" value="UniProtKB-UniRule"/>
</dbReference>
<protein>
    <recommendedName>
        <fullName evidence="1">Thiamine-monophosphate kinase</fullName>
        <shortName evidence="1">TMP kinase</shortName>
        <shortName evidence="1">Thiamine-phosphate kinase</shortName>
        <ecNumber evidence="1">2.7.4.16</ecNumber>
    </recommendedName>
</protein>
<sequence>MSQGESGRRSTPEPGGAQGPTLGELGEDGILRVVFAAFRDEEAAGGRVLVGPGDDTALLATGGAVLATTDTVVAGRDWRDDWSTGRDVGAKVVAQNLADLAAMGGAGTGLLVTLVAPGHTPAAWVEDLTAGIAAAARAARVPVIGGDLSSTEGPVMVSVTALGELTVARPVLRSGARPGHVLAVAGPVGRSAAGLELLRAGWDGTTRRDLVDYHRAPTPDLAAGPAAAAAGASAMIDVSDGLVRDAGRLARASAVLIDLDADAVGAHAAALTPELPEDVALDCVLRGGEEHEMLATFPDGALGALTGWMVIGRVREAGAQGEAPAPGVRYRGEPLAGGGWDHFGG</sequence>
<feature type="binding site" evidence="1">
    <location>
        <position position="55"/>
    </location>
    <ligand>
        <name>Mg(2+)</name>
        <dbReference type="ChEBI" id="CHEBI:18420"/>
        <label>4</label>
    </ligand>
</feature>
<keyword evidence="1" id="KW-0784">Thiamine biosynthesis</keyword>
<keyword evidence="1" id="KW-0067">ATP-binding</keyword>
<keyword evidence="1 5" id="KW-0418">Kinase</keyword>
<dbReference type="EMBL" id="VFOP01000001">
    <property type="protein sequence ID" value="TQL50721.1"/>
    <property type="molecule type" value="Genomic_DNA"/>
</dbReference>
<dbReference type="SUPFAM" id="SSF56042">
    <property type="entry name" value="PurM C-terminal domain-like"/>
    <property type="match status" value="1"/>
</dbReference>
<feature type="binding site" evidence="1">
    <location>
        <position position="99"/>
    </location>
    <ligand>
        <name>Mg(2+)</name>
        <dbReference type="ChEBI" id="CHEBI:18420"/>
        <label>2</label>
    </ligand>
</feature>
<evidence type="ECO:0000313" key="6">
    <source>
        <dbReference type="Proteomes" id="UP000319516"/>
    </source>
</evidence>
<dbReference type="InterPro" id="IPR036676">
    <property type="entry name" value="PurM-like_C_sf"/>
</dbReference>
<dbReference type="GO" id="GO:0009030">
    <property type="term" value="F:thiamine-phosphate kinase activity"/>
    <property type="evidence" value="ECO:0007669"/>
    <property type="project" value="UniProtKB-UniRule"/>
</dbReference>